<keyword evidence="4 8" id="KW-0812">Transmembrane</keyword>
<feature type="transmembrane region" description="Helical" evidence="8">
    <location>
        <begin position="407"/>
        <end position="427"/>
    </location>
</feature>
<evidence type="ECO:0000256" key="2">
    <source>
        <dbReference type="ARBA" id="ARBA00007015"/>
    </source>
</evidence>
<feature type="transmembrane region" description="Helical" evidence="8">
    <location>
        <begin position="120"/>
        <end position="139"/>
    </location>
</feature>
<dbReference type="Pfam" id="PF03092">
    <property type="entry name" value="BT1"/>
    <property type="match status" value="1"/>
</dbReference>
<feature type="transmembrane region" description="Helical" evidence="8">
    <location>
        <begin position="180"/>
        <end position="204"/>
    </location>
</feature>
<keyword evidence="5 8" id="KW-1133">Transmembrane helix</keyword>
<keyword evidence="3" id="KW-0813">Transport</keyword>
<dbReference type="PANTHER" id="PTHR31585">
    <property type="entry name" value="FOLATE-BIOPTERIN TRANSPORTER 1, CHLOROPLASTIC"/>
    <property type="match status" value="1"/>
</dbReference>
<feature type="region of interest" description="Disordered" evidence="7">
    <location>
        <begin position="651"/>
        <end position="687"/>
    </location>
</feature>
<feature type="transmembrane region" description="Helical" evidence="8">
    <location>
        <begin position="216"/>
        <end position="235"/>
    </location>
</feature>
<comment type="similarity">
    <text evidence="2">Belongs to the major facilitator superfamily. Folate-biopterin transporter (TC 2.A.71) family.</text>
</comment>
<reference evidence="9" key="1">
    <citation type="submission" date="2021-01" db="EMBL/GenBank/DDBJ databases">
        <authorList>
            <person name="Corre E."/>
            <person name="Pelletier E."/>
            <person name="Niang G."/>
            <person name="Scheremetjew M."/>
            <person name="Finn R."/>
            <person name="Kale V."/>
            <person name="Holt S."/>
            <person name="Cochrane G."/>
            <person name="Meng A."/>
            <person name="Brown T."/>
            <person name="Cohen L."/>
        </authorList>
    </citation>
    <scope>NUCLEOTIDE SEQUENCE</scope>
    <source>
        <strain evidence="9">CCMP1243</strain>
    </source>
</reference>
<feature type="transmembrane region" description="Helical" evidence="8">
    <location>
        <begin position="626"/>
        <end position="644"/>
    </location>
</feature>
<evidence type="ECO:0000256" key="7">
    <source>
        <dbReference type="SAM" id="MobiDB-lite"/>
    </source>
</evidence>
<dbReference type="InterPro" id="IPR039309">
    <property type="entry name" value="BT1"/>
</dbReference>
<feature type="transmembrane region" description="Helical" evidence="8">
    <location>
        <begin position="506"/>
        <end position="524"/>
    </location>
</feature>
<evidence type="ECO:0000256" key="8">
    <source>
        <dbReference type="SAM" id="Phobius"/>
    </source>
</evidence>
<dbReference type="AlphaFoldDB" id="A0A7S2S1G1"/>
<feature type="compositionally biased region" description="Basic and acidic residues" evidence="7">
    <location>
        <begin position="668"/>
        <end position="687"/>
    </location>
</feature>
<proteinExistence type="inferred from homology"/>
<evidence type="ECO:0000313" key="9">
    <source>
        <dbReference type="EMBL" id="CAD9685574.1"/>
    </source>
</evidence>
<evidence type="ECO:0000256" key="1">
    <source>
        <dbReference type="ARBA" id="ARBA00004141"/>
    </source>
</evidence>
<protein>
    <submittedName>
        <fullName evidence="9">Uncharacterized protein</fullName>
    </submittedName>
</protein>
<organism evidence="9">
    <name type="scientific">Rhizochromulina marina</name>
    <dbReference type="NCBI Taxonomy" id="1034831"/>
    <lineage>
        <taxon>Eukaryota</taxon>
        <taxon>Sar</taxon>
        <taxon>Stramenopiles</taxon>
        <taxon>Ochrophyta</taxon>
        <taxon>Dictyochophyceae</taxon>
        <taxon>Rhizochromulinales</taxon>
        <taxon>Rhizochromulina</taxon>
    </lineage>
</organism>
<feature type="compositionally biased region" description="Basic and acidic residues" evidence="7">
    <location>
        <begin position="296"/>
        <end position="311"/>
    </location>
</feature>
<feature type="transmembrane region" description="Helical" evidence="8">
    <location>
        <begin position="338"/>
        <end position="358"/>
    </location>
</feature>
<comment type="subcellular location">
    <subcellularLocation>
        <location evidence="1">Membrane</location>
        <topology evidence="1">Multi-pass membrane protein</topology>
    </subcellularLocation>
</comment>
<feature type="transmembrane region" description="Helical" evidence="8">
    <location>
        <begin position="145"/>
        <end position="168"/>
    </location>
</feature>
<evidence type="ECO:0000256" key="5">
    <source>
        <dbReference type="ARBA" id="ARBA00022989"/>
    </source>
</evidence>
<feature type="transmembrane region" description="Helical" evidence="8">
    <location>
        <begin position="439"/>
        <end position="457"/>
    </location>
</feature>
<dbReference type="GO" id="GO:0016020">
    <property type="term" value="C:membrane"/>
    <property type="evidence" value="ECO:0007669"/>
    <property type="project" value="UniProtKB-SubCell"/>
</dbReference>
<feature type="compositionally biased region" description="Basic and acidic residues" evidence="7">
    <location>
        <begin position="254"/>
        <end position="268"/>
    </location>
</feature>
<dbReference type="PANTHER" id="PTHR31585:SF0">
    <property type="entry name" value="FOLATE-BIOPTERIN TRANSPORTER 1, CHLOROPLASTIC"/>
    <property type="match status" value="1"/>
</dbReference>
<feature type="transmembrane region" description="Helical" evidence="8">
    <location>
        <begin position="477"/>
        <end position="494"/>
    </location>
</feature>
<accession>A0A7S2S1G1</accession>
<feature type="region of interest" description="Disordered" evidence="7">
    <location>
        <begin position="245"/>
        <end position="317"/>
    </location>
</feature>
<feature type="transmembrane region" description="Helical" evidence="8">
    <location>
        <begin position="39"/>
        <end position="59"/>
    </location>
</feature>
<feature type="region of interest" description="Disordered" evidence="7">
    <location>
        <begin position="367"/>
        <end position="396"/>
    </location>
</feature>
<dbReference type="SUPFAM" id="SSF103473">
    <property type="entry name" value="MFS general substrate transporter"/>
    <property type="match status" value="2"/>
</dbReference>
<dbReference type="EMBL" id="HBHJ01014814">
    <property type="protein sequence ID" value="CAD9685574.1"/>
    <property type="molecule type" value="Transcribed_RNA"/>
</dbReference>
<feature type="transmembrane region" description="Helical" evidence="8">
    <location>
        <begin position="79"/>
        <end position="100"/>
    </location>
</feature>
<evidence type="ECO:0000256" key="4">
    <source>
        <dbReference type="ARBA" id="ARBA00022692"/>
    </source>
</evidence>
<evidence type="ECO:0000256" key="3">
    <source>
        <dbReference type="ARBA" id="ARBA00022448"/>
    </source>
</evidence>
<keyword evidence="6 8" id="KW-0472">Membrane</keyword>
<name>A0A7S2S1G1_9STRA</name>
<gene>
    <name evidence="9" type="ORF">RMAR1173_LOCUS9746</name>
</gene>
<sequence length="687" mass="73469">MASRRGEAVEVRGSSAGQAVPAGAQTANLQRMAKVLGRLPRSLLVLYFVNAFLPSFPMVAMADWLNAYLEMPLAAQSQFYAFTFIPWCLKPAYATAANWVASWEGDGWIAAYGRRRSRALLLHVCGLCSGGLYAATYGVETSAGAFGVFFCINIFTACAELMLGSYLMQAAHVHMDDAGAVQGLAGAARMTGSVAAALVSLGMYPCDNNQAPNSRVVIACTGCFALLNFVVAWWLPDIPGESLLGGLEPSPPATEREGGEPGHGEHAPGGEGIGNPLLPKEAPPSSSSLKLGGVLTDKREEEEEHRRRPMDILDTPETPALARAETEKNPPPIVPLHLVLYMAGCILALLLVLVWISLKDMVVDHRSTTSSGGAGVNESSSADDLYNDDGGAARTDDEENLIPESTWWSIFGVLTAVAIGSFVFLGWSTKSQGSSTAMLNLAIPGAFLFLYNATPSASDQLYSFKYFLFWQHPCRLTQLNLISATAGVAGYLLYGWLCNGRRIRRVFVATIFVGVLASLLWLPLFKIDDADDPTTACVRVGAGSGCIEGFAFACVVETITGLTSMLTVAPSTVLATESSPAQQKTLAYAVYLSLIDSGGSASGWITSPIVDRLSIDYGDWDNMPKLIYIAALSQFACIALLPFLRDWQRQHRDKPATPGGGDDASSEDDAHAHEPSGDEQNQRPAED</sequence>
<evidence type="ECO:0000256" key="6">
    <source>
        <dbReference type="ARBA" id="ARBA00023136"/>
    </source>
</evidence>
<dbReference type="InterPro" id="IPR036259">
    <property type="entry name" value="MFS_trans_sf"/>
</dbReference>